<organism evidence="3 4">
    <name type="scientific">Arthrobacter yangruifuii</name>
    <dbReference type="NCBI Taxonomy" id="2606616"/>
    <lineage>
        <taxon>Bacteria</taxon>
        <taxon>Bacillati</taxon>
        <taxon>Actinomycetota</taxon>
        <taxon>Actinomycetes</taxon>
        <taxon>Micrococcales</taxon>
        <taxon>Micrococcaceae</taxon>
        <taxon>Arthrobacter</taxon>
    </lineage>
</organism>
<evidence type="ECO:0000256" key="1">
    <source>
        <dbReference type="SAM" id="Phobius"/>
    </source>
</evidence>
<keyword evidence="1" id="KW-0812">Transmembrane</keyword>
<dbReference type="Pfam" id="PF19803">
    <property type="entry name" value="DUF6286"/>
    <property type="match status" value="1"/>
</dbReference>
<proteinExistence type="predicted"/>
<evidence type="ECO:0000313" key="4">
    <source>
        <dbReference type="Proteomes" id="UP000326852"/>
    </source>
</evidence>
<reference evidence="3 4" key="1">
    <citation type="submission" date="2019-08" db="EMBL/GenBank/DDBJ databases">
        <title>Arthrobacter sp. nov., isolated from plateau pika and Tibetan wild ass.</title>
        <authorList>
            <person name="Ge Y."/>
        </authorList>
    </citation>
    <scope>NUCLEOTIDE SEQUENCE [LARGE SCALE GENOMIC DNA]</scope>
    <source>
        <strain evidence="3 4">785</strain>
    </source>
</reference>
<dbReference type="InterPro" id="IPR046253">
    <property type="entry name" value="DUF6286"/>
</dbReference>
<gene>
    <name evidence="3" type="ORF">GD627_01740</name>
</gene>
<keyword evidence="1" id="KW-1133">Transmembrane helix</keyword>
<keyword evidence="4" id="KW-1185">Reference proteome</keyword>
<dbReference type="AlphaFoldDB" id="A0A5N6MSI7"/>
<feature type="domain" description="DUF6286" evidence="2">
    <location>
        <begin position="78"/>
        <end position="201"/>
    </location>
</feature>
<feature type="transmembrane region" description="Helical" evidence="1">
    <location>
        <begin position="67"/>
        <end position="89"/>
    </location>
</feature>
<accession>A0A5N6MSI7</accession>
<protein>
    <recommendedName>
        <fullName evidence="2">DUF6286 domain-containing protein</fullName>
    </recommendedName>
</protein>
<dbReference type="EMBL" id="VTFX01000001">
    <property type="protein sequence ID" value="KAD4059836.1"/>
    <property type="molecule type" value="Genomic_DNA"/>
</dbReference>
<evidence type="ECO:0000313" key="3">
    <source>
        <dbReference type="EMBL" id="KAD4059836.1"/>
    </source>
</evidence>
<dbReference type="RefSeq" id="WP_152271097.1">
    <property type="nucleotide sequence ID" value="NZ_VTFX01000001.1"/>
</dbReference>
<sequence>MSTNIRPPVSMRRRPSRSVPATITALLLLALGVALVWGGVVRLAQGGWPVFVTEPVRVLGETGWDSAWGWTGAVVLLLIGVILLLCGMIPGDFSALPLRAKPGKLTGTSGSAEAGDLSAVRGGENVVMSRRAVARLAASTCDHIDGVASASASASSRKVHLDVTTALHDASDVQHWVEDGVRSRLAATGLDPVPEVTASVRVRN</sequence>
<comment type="caution">
    <text evidence="3">The sequence shown here is derived from an EMBL/GenBank/DDBJ whole genome shotgun (WGS) entry which is preliminary data.</text>
</comment>
<keyword evidence="1" id="KW-0472">Membrane</keyword>
<name>A0A5N6MSI7_9MICC</name>
<dbReference type="Proteomes" id="UP000326852">
    <property type="component" value="Unassembled WGS sequence"/>
</dbReference>
<evidence type="ECO:0000259" key="2">
    <source>
        <dbReference type="Pfam" id="PF19803"/>
    </source>
</evidence>